<feature type="signal peptide" evidence="3">
    <location>
        <begin position="1"/>
        <end position="22"/>
    </location>
</feature>
<keyword evidence="3" id="KW-0732">Signal</keyword>
<proteinExistence type="evidence at transcript level"/>
<dbReference type="AlphaFoldDB" id="A0A6F9DBY6"/>
<accession>A0A6F9DBY6</accession>
<feature type="compositionally biased region" description="Polar residues" evidence="1">
    <location>
        <begin position="238"/>
        <end position="258"/>
    </location>
</feature>
<gene>
    <name evidence="4" type="primary">Epcam</name>
</gene>
<evidence type="ECO:0000256" key="3">
    <source>
        <dbReference type="SAM" id="SignalP"/>
    </source>
</evidence>
<feature type="region of interest" description="Disordered" evidence="1">
    <location>
        <begin position="227"/>
        <end position="258"/>
    </location>
</feature>
<protein>
    <submittedName>
        <fullName evidence="4">VCRL1 variant B</fullName>
    </submittedName>
</protein>
<keyword evidence="2" id="KW-0472">Membrane</keyword>
<evidence type="ECO:0000256" key="2">
    <source>
        <dbReference type="SAM" id="Phobius"/>
    </source>
</evidence>
<reference evidence="4" key="1">
    <citation type="submission" date="2020-04" db="EMBL/GenBank/DDBJ databases">
        <authorList>
            <person name="Neveu A P."/>
        </authorList>
    </citation>
    <scope>NUCLEOTIDE SEQUENCE</scope>
    <source>
        <tissue evidence="4">Whole embryo</tissue>
    </source>
</reference>
<sequence>MFKFASCCLVWYVCCLLQGTSGQTVSGIQLSSPKQAVGSDFTVTANVSFTPGASVLIILQSQQVAAAVVDSCTCVVRCASTSCPASGNSISWTVVLTNITLGDQFLVFNDVLGQEIARKNLQPSYCPIFNTNGLITQVSTDSCGFGCIGAFTCNTTTHLPKSTNATCLASATWNQTQTCTEIPPQGLDPGIIALIVILCLLAFGGIVVVVVLYKRKLACFADNADKNPPTEGPACTPLNENQPKNPDSSNDNLSSGQV</sequence>
<evidence type="ECO:0000313" key="4">
    <source>
        <dbReference type="EMBL" id="CAB3242839.1"/>
    </source>
</evidence>
<feature type="transmembrane region" description="Helical" evidence="2">
    <location>
        <begin position="191"/>
        <end position="213"/>
    </location>
</feature>
<feature type="chain" id="PRO_5026111657" evidence="3">
    <location>
        <begin position="23"/>
        <end position="258"/>
    </location>
</feature>
<evidence type="ECO:0000256" key="1">
    <source>
        <dbReference type="SAM" id="MobiDB-lite"/>
    </source>
</evidence>
<name>A0A6F9DBY6_9ASCI</name>
<dbReference type="EMBL" id="LR784889">
    <property type="protein sequence ID" value="CAB3242839.1"/>
    <property type="molecule type" value="mRNA"/>
</dbReference>
<organism evidence="4">
    <name type="scientific">Phallusia mammillata</name>
    <dbReference type="NCBI Taxonomy" id="59560"/>
    <lineage>
        <taxon>Eukaryota</taxon>
        <taxon>Metazoa</taxon>
        <taxon>Chordata</taxon>
        <taxon>Tunicata</taxon>
        <taxon>Ascidiacea</taxon>
        <taxon>Phlebobranchia</taxon>
        <taxon>Ascidiidae</taxon>
        <taxon>Phallusia</taxon>
    </lineage>
</organism>
<keyword evidence="2" id="KW-0812">Transmembrane</keyword>
<keyword evidence="2" id="KW-1133">Transmembrane helix</keyword>